<protein>
    <submittedName>
        <fullName evidence="1">Uncharacterized protein</fullName>
    </submittedName>
</protein>
<proteinExistence type="predicted"/>
<organism evidence="1">
    <name type="scientific">marine sediment metagenome</name>
    <dbReference type="NCBI Taxonomy" id="412755"/>
    <lineage>
        <taxon>unclassified sequences</taxon>
        <taxon>metagenomes</taxon>
        <taxon>ecological metagenomes</taxon>
    </lineage>
</organism>
<gene>
    <name evidence="1" type="ORF">LCGC14_1092410</name>
</gene>
<comment type="caution">
    <text evidence="1">The sequence shown here is derived from an EMBL/GenBank/DDBJ whole genome shotgun (WGS) entry which is preliminary data.</text>
</comment>
<sequence>MTTFLIGCVVTAFVLLAASPWLGRVIDGD</sequence>
<accession>A0A0F9MC00</accession>
<dbReference type="AlphaFoldDB" id="A0A0F9MC00"/>
<name>A0A0F9MC00_9ZZZZ</name>
<dbReference type="EMBL" id="LAZR01004863">
    <property type="protein sequence ID" value="KKN04925.1"/>
    <property type="molecule type" value="Genomic_DNA"/>
</dbReference>
<reference evidence="1" key="1">
    <citation type="journal article" date="2015" name="Nature">
        <title>Complex archaea that bridge the gap between prokaryotes and eukaryotes.</title>
        <authorList>
            <person name="Spang A."/>
            <person name="Saw J.H."/>
            <person name="Jorgensen S.L."/>
            <person name="Zaremba-Niedzwiedzka K."/>
            <person name="Martijn J."/>
            <person name="Lind A.E."/>
            <person name="van Eijk R."/>
            <person name="Schleper C."/>
            <person name="Guy L."/>
            <person name="Ettema T.J."/>
        </authorList>
    </citation>
    <scope>NUCLEOTIDE SEQUENCE</scope>
</reference>
<evidence type="ECO:0000313" key="1">
    <source>
        <dbReference type="EMBL" id="KKN04925.1"/>
    </source>
</evidence>